<dbReference type="GeneID" id="78478211"/>
<accession>A0A140DVH2</accession>
<proteinExistence type="predicted"/>
<evidence type="ECO:0000313" key="1">
    <source>
        <dbReference type="EMBL" id="AMK54649.1"/>
    </source>
</evidence>
<evidence type="ECO:0000313" key="2">
    <source>
        <dbReference type="Proteomes" id="UP000069771"/>
    </source>
</evidence>
<name>A0A140DVH2_9FIRM</name>
<sequence>MNGVTDYDVLDLAGQEENLDRLCDINDRISKMEKEVKRLKKVKEPLEKGIKSMLENADIGITVGYQVDYKRGTTHRFNSEKLKEEKPDIFERYYEERPLRRFSIKRIETAGEEFDF</sequence>
<protein>
    <submittedName>
        <fullName evidence="1">Uncharacterized protein</fullName>
    </submittedName>
</protein>
<organism evidence="1 2">
    <name type="scientific">Faecalibaculum rodentium</name>
    <dbReference type="NCBI Taxonomy" id="1702221"/>
    <lineage>
        <taxon>Bacteria</taxon>
        <taxon>Bacillati</taxon>
        <taxon>Bacillota</taxon>
        <taxon>Erysipelotrichia</taxon>
        <taxon>Erysipelotrichales</taxon>
        <taxon>Erysipelotrichaceae</taxon>
        <taxon>Faecalibaculum</taxon>
    </lineage>
</organism>
<dbReference type="RefSeq" id="WP_067557328.1">
    <property type="nucleotide sequence ID" value="NZ_CAMTBT010000021.1"/>
</dbReference>
<reference evidence="1 2" key="1">
    <citation type="journal article" date="2016" name="Gut Pathog.">
        <title>Whole genome sequencing of "Faecalibaculum rodentium" ALO17, isolated from C57BL/6J laboratory mouse feces.</title>
        <authorList>
            <person name="Lim S."/>
            <person name="Chang D.H."/>
            <person name="Ahn S."/>
            <person name="Kim B.C."/>
        </authorList>
    </citation>
    <scope>NUCLEOTIDE SEQUENCE [LARGE SCALE GENOMIC DNA]</scope>
    <source>
        <strain evidence="1 2">Alo17</strain>
    </source>
</reference>
<keyword evidence="2" id="KW-1185">Reference proteome</keyword>
<dbReference type="KEGG" id="fro:AALO17_15150"/>
<dbReference type="Proteomes" id="UP000069771">
    <property type="component" value="Chromosome"/>
</dbReference>
<dbReference type="EMBL" id="CP011391">
    <property type="protein sequence ID" value="AMK54649.1"/>
    <property type="molecule type" value="Genomic_DNA"/>
</dbReference>
<gene>
    <name evidence="1" type="ORF">AALO17_15150</name>
</gene>
<dbReference type="STRING" id="1702221.AALO17_15150"/>
<dbReference type="AlphaFoldDB" id="A0A140DVH2"/>